<dbReference type="GO" id="GO:0004553">
    <property type="term" value="F:hydrolase activity, hydrolyzing O-glycosyl compounds"/>
    <property type="evidence" value="ECO:0007669"/>
    <property type="project" value="InterPro"/>
</dbReference>
<dbReference type="Gene3D" id="2.60.120.200">
    <property type="match status" value="1"/>
</dbReference>
<dbReference type="PROSITE" id="PS51762">
    <property type="entry name" value="GH16_2"/>
    <property type="match status" value="1"/>
</dbReference>
<dbReference type="AlphaFoldDB" id="A0A0D0DYB1"/>
<evidence type="ECO:0000313" key="3">
    <source>
        <dbReference type="Proteomes" id="UP000054538"/>
    </source>
</evidence>
<dbReference type="InterPro" id="IPR000757">
    <property type="entry name" value="Beta-glucanase-like"/>
</dbReference>
<dbReference type="PANTHER" id="PTHR10963">
    <property type="entry name" value="GLYCOSYL HYDROLASE-RELATED"/>
    <property type="match status" value="1"/>
</dbReference>
<keyword evidence="2" id="KW-0378">Hydrolase</keyword>
<dbReference type="PANTHER" id="PTHR10963:SF24">
    <property type="entry name" value="GLYCOSIDASE C21B10.07-RELATED"/>
    <property type="match status" value="1"/>
</dbReference>
<dbReference type="OrthoDB" id="192832at2759"/>
<evidence type="ECO:0000259" key="1">
    <source>
        <dbReference type="PROSITE" id="PS51762"/>
    </source>
</evidence>
<dbReference type="CDD" id="cd02181">
    <property type="entry name" value="GH16_fungal_Lam16A_glucanase"/>
    <property type="match status" value="1"/>
</dbReference>
<dbReference type="GO" id="GO:0009251">
    <property type="term" value="P:glucan catabolic process"/>
    <property type="evidence" value="ECO:0007669"/>
    <property type="project" value="TreeGrafter"/>
</dbReference>
<dbReference type="HOGENOM" id="CLU_016972_1_1_1"/>
<dbReference type="SUPFAM" id="SSF49899">
    <property type="entry name" value="Concanavalin A-like lectins/glucanases"/>
    <property type="match status" value="1"/>
</dbReference>
<reference evidence="2 3" key="1">
    <citation type="submission" date="2014-04" db="EMBL/GenBank/DDBJ databases">
        <authorList>
            <consortium name="DOE Joint Genome Institute"/>
            <person name="Kuo A."/>
            <person name="Kohler A."/>
            <person name="Jargeat P."/>
            <person name="Nagy L.G."/>
            <person name="Floudas D."/>
            <person name="Copeland A."/>
            <person name="Barry K.W."/>
            <person name="Cichocki N."/>
            <person name="Veneault-Fourrey C."/>
            <person name="LaButti K."/>
            <person name="Lindquist E.A."/>
            <person name="Lipzen A."/>
            <person name="Lundell T."/>
            <person name="Morin E."/>
            <person name="Murat C."/>
            <person name="Sun H."/>
            <person name="Tunlid A."/>
            <person name="Henrissat B."/>
            <person name="Grigoriev I.V."/>
            <person name="Hibbett D.S."/>
            <person name="Martin F."/>
            <person name="Nordberg H.P."/>
            <person name="Cantor M.N."/>
            <person name="Hua S.X."/>
        </authorList>
    </citation>
    <scope>NUCLEOTIDE SEQUENCE [LARGE SCALE GENOMIC DNA]</scope>
    <source>
        <strain evidence="2 3">Ve08.2h10</strain>
    </source>
</reference>
<proteinExistence type="predicted"/>
<accession>A0A0D0DYB1</accession>
<name>A0A0D0DYB1_9AGAM</name>
<dbReference type="EMBL" id="KN824828">
    <property type="protein sequence ID" value="KIL00724.1"/>
    <property type="molecule type" value="Genomic_DNA"/>
</dbReference>
<gene>
    <name evidence="2" type="ORF">PAXRUDRAFT_8020</name>
</gene>
<dbReference type="STRING" id="930991.A0A0D0DYB1"/>
<reference evidence="3" key="2">
    <citation type="submission" date="2015-01" db="EMBL/GenBank/DDBJ databases">
        <title>Evolutionary Origins and Diversification of the Mycorrhizal Mutualists.</title>
        <authorList>
            <consortium name="DOE Joint Genome Institute"/>
            <consortium name="Mycorrhizal Genomics Consortium"/>
            <person name="Kohler A."/>
            <person name="Kuo A."/>
            <person name="Nagy L.G."/>
            <person name="Floudas D."/>
            <person name="Copeland A."/>
            <person name="Barry K.W."/>
            <person name="Cichocki N."/>
            <person name="Veneault-Fourrey C."/>
            <person name="LaButti K."/>
            <person name="Lindquist E.A."/>
            <person name="Lipzen A."/>
            <person name="Lundell T."/>
            <person name="Morin E."/>
            <person name="Murat C."/>
            <person name="Riley R."/>
            <person name="Ohm R."/>
            <person name="Sun H."/>
            <person name="Tunlid A."/>
            <person name="Henrissat B."/>
            <person name="Grigoriev I.V."/>
            <person name="Hibbett D.S."/>
            <person name="Martin F."/>
        </authorList>
    </citation>
    <scope>NUCLEOTIDE SEQUENCE [LARGE SCALE GENOMIC DNA]</scope>
    <source>
        <strain evidence="3">Ve08.2h10</strain>
    </source>
</reference>
<feature type="domain" description="GH16" evidence="1">
    <location>
        <begin position="33"/>
        <end position="283"/>
    </location>
</feature>
<dbReference type="Proteomes" id="UP000054538">
    <property type="component" value="Unassembled WGS sequence"/>
</dbReference>
<evidence type="ECO:0000313" key="2">
    <source>
        <dbReference type="EMBL" id="KIL00724.1"/>
    </source>
</evidence>
<protein>
    <submittedName>
        <fullName evidence="2">Glycoside hydrolase family 16 protein</fullName>
    </submittedName>
</protein>
<keyword evidence="3" id="KW-1185">Reference proteome</keyword>
<dbReference type="InterPro" id="IPR013320">
    <property type="entry name" value="ConA-like_dom_sf"/>
</dbReference>
<dbReference type="Pfam" id="PF26113">
    <property type="entry name" value="GH16_XgeA"/>
    <property type="match status" value="1"/>
</dbReference>
<dbReference type="InParanoid" id="A0A0D0DYB1"/>
<organism evidence="2 3">
    <name type="scientific">Paxillus rubicundulus Ve08.2h10</name>
    <dbReference type="NCBI Taxonomy" id="930991"/>
    <lineage>
        <taxon>Eukaryota</taxon>
        <taxon>Fungi</taxon>
        <taxon>Dikarya</taxon>
        <taxon>Basidiomycota</taxon>
        <taxon>Agaricomycotina</taxon>
        <taxon>Agaricomycetes</taxon>
        <taxon>Agaricomycetidae</taxon>
        <taxon>Boletales</taxon>
        <taxon>Paxilineae</taxon>
        <taxon>Paxillaceae</taxon>
        <taxon>Paxillus</taxon>
    </lineage>
</organism>
<dbReference type="InterPro" id="IPR050546">
    <property type="entry name" value="Glycosyl_Hydrlase_16"/>
</dbReference>
<sequence>MLAEATFAHLLKSLTGQYVLNTSYVGSEFFEGFTWQDIDDPTHGHVNYVDKETAMERNLSYATCDTFLMRADDWSVVEPNVRGRDSVRIQSNNAFGDGLYVLDIAHMPAGCATWPAWWTLSQQGPWPKGGEIDIVEGVNLGSSNLGSLHTTANCTMPQNRAQKGTTVSTICDTAYNYNQGCGTTFIEPTSYGATFNQAGGGYYIMERRADKGISMWFFPRSNCPGTLLGGEPDVDAISALFTPDVFFPTQQNCDYQSHFNAHNIVFDLTFCGDWAGSPSVWNTSTCSSKAPNCIDFVANNPGAFSEAYWEIKSLKIYTPNNISTIP</sequence>